<feature type="transmembrane region" description="Helical" evidence="6">
    <location>
        <begin position="168"/>
        <end position="188"/>
    </location>
</feature>
<evidence type="ECO:0000256" key="5">
    <source>
        <dbReference type="SAM" id="MobiDB-lite"/>
    </source>
</evidence>
<proteinExistence type="predicted"/>
<dbReference type="Proteomes" id="UP000054477">
    <property type="component" value="Unassembled WGS sequence"/>
</dbReference>
<evidence type="ECO:0000256" key="6">
    <source>
        <dbReference type="SAM" id="Phobius"/>
    </source>
</evidence>
<dbReference type="PANTHER" id="PTHR11785">
    <property type="entry name" value="AMINO ACID TRANSPORTER"/>
    <property type="match status" value="1"/>
</dbReference>
<sequence length="534" mass="57223">MATSHLTASRAEESEPLLAPHENDVQVTATTYGTLSGTTEVKQQIGTFSAVFIIFNRIIGTGIFATPSVILNLSGSVGLSMVMWIIGAIIAAAGMQVYIIWGIALPFNGGEKNYLEYLFPKQRSLVISMYAANAILLAWGAGNSLVFAEYAIASISPASMTPSSIFSPVRLLAFCCLTGATLLHGLHIPTGLRLQNLLGVLKVGILLIVVGTGTAALSGFLQVGIPRPDNFDSWQTIWQGSRGGGNVICACLYSVIWSYVGFSNVNYALAEVHNPARTLRIAGPLATVVVTVFYLLCNLSYFAAASKEEITGSGRLVAALLFKNVWGSKTERVLSAFVSLSALGNVLAASFSQGRVNQALAAEGILPFSKVWASNWPYQAPLAGLTLHWVVCVIVVFVLPPGDAYNFVINVISYPLAVINAIISFGLIYLSVSSRASSSPIPRPTPGLLIPALFFGLTNVFLVIVPMTPPPEDAQPYERLPYWTHAVGGWAVFGVGRLWWAWRRGRGRGKDVPGERGPRRAGYLGRDTDSNLAL</sequence>
<dbReference type="Pfam" id="PF13520">
    <property type="entry name" value="AA_permease_2"/>
    <property type="match status" value="1"/>
</dbReference>
<accession>A0A0C9WT55</accession>
<protein>
    <recommendedName>
        <fullName evidence="9">High-affinity methionine permease</fullName>
    </recommendedName>
</protein>
<evidence type="ECO:0000256" key="3">
    <source>
        <dbReference type="ARBA" id="ARBA00022989"/>
    </source>
</evidence>
<evidence type="ECO:0000256" key="4">
    <source>
        <dbReference type="ARBA" id="ARBA00023136"/>
    </source>
</evidence>
<feature type="transmembrane region" description="Helical" evidence="6">
    <location>
        <begin position="281"/>
        <end position="304"/>
    </location>
</feature>
<feature type="transmembrane region" description="Helical" evidence="6">
    <location>
        <begin position="480"/>
        <end position="500"/>
    </location>
</feature>
<keyword evidence="4 6" id="KW-0472">Membrane</keyword>
<evidence type="ECO:0008006" key="9">
    <source>
        <dbReference type="Google" id="ProtNLM"/>
    </source>
</evidence>
<dbReference type="PANTHER" id="PTHR11785:SF498">
    <property type="entry name" value="HIGH-AFFINITY METHIONINE PERMEASE"/>
    <property type="match status" value="1"/>
</dbReference>
<feature type="transmembrane region" description="Helical" evidence="6">
    <location>
        <begin position="200"/>
        <end position="225"/>
    </location>
</feature>
<feature type="transmembrane region" description="Helical" evidence="6">
    <location>
        <begin position="82"/>
        <end position="104"/>
    </location>
</feature>
<feature type="transmembrane region" description="Helical" evidence="6">
    <location>
        <begin position="380"/>
        <end position="399"/>
    </location>
</feature>
<feature type="transmembrane region" description="Helical" evidence="6">
    <location>
        <begin position="245"/>
        <end position="269"/>
    </location>
</feature>
<dbReference type="InterPro" id="IPR002293">
    <property type="entry name" value="AA/rel_permease1"/>
</dbReference>
<dbReference type="STRING" id="1095629.A0A0C9WT55"/>
<evidence type="ECO:0000313" key="8">
    <source>
        <dbReference type="Proteomes" id="UP000054477"/>
    </source>
</evidence>
<organism evidence="7 8">
    <name type="scientific">Laccaria amethystina LaAM-08-1</name>
    <dbReference type="NCBI Taxonomy" id="1095629"/>
    <lineage>
        <taxon>Eukaryota</taxon>
        <taxon>Fungi</taxon>
        <taxon>Dikarya</taxon>
        <taxon>Basidiomycota</taxon>
        <taxon>Agaricomycotina</taxon>
        <taxon>Agaricomycetes</taxon>
        <taxon>Agaricomycetidae</taxon>
        <taxon>Agaricales</taxon>
        <taxon>Agaricineae</taxon>
        <taxon>Hydnangiaceae</taxon>
        <taxon>Laccaria</taxon>
    </lineage>
</organism>
<dbReference type="HOGENOM" id="CLU_013661_4_1_1"/>
<dbReference type="PIRSF" id="PIRSF006060">
    <property type="entry name" value="AA_transporter"/>
    <property type="match status" value="1"/>
</dbReference>
<evidence type="ECO:0000313" key="7">
    <source>
        <dbReference type="EMBL" id="KIK02150.1"/>
    </source>
</evidence>
<name>A0A0C9WT55_9AGAR</name>
<feature type="compositionally biased region" description="Basic and acidic residues" evidence="5">
    <location>
        <begin position="508"/>
        <end position="518"/>
    </location>
</feature>
<feature type="region of interest" description="Disordered" evidence="5">
    <location>
        <begin position="507"/>
        <end position="534"/>
    </location>
</feature>
<dbReference type="EMBL" id="KN838596">
    <property type="protein sequence ID" value="KIK02150.1"/>
    <property type="molecule type" value="Genomic_DNA"/>
</dbReference>
<dbReference type="Gene3D" id="1.20.1740.10">
    <property type="entry name" value="Amino acid/polyamine transporter I"/>
    <property type="match status" value="1"/>
</dbReference>
<reference evidence="7 8" key="1">
    <citation type="submission" date="2014-04" db="EMBL/GenBank/DDBJ databases">
        <authorList>
            <consortium name="DOE Joint Genome Institute"/>
            <person name="Kuo A."/>
            <person name="Kohler A."/>
            <person name="Nagy L.G."/>
            <person name="Floudas D."/>
            <person name="Copeland A."/>
            <person name="Barry K.W."/>
            <person name="Cichocki N."/>
            <person name="Veneault-Fourrey C."/>
            <person name="LaButti K."/>
            <person name="Lindquist E.A."/>
            <person name="Lipzen A."/>
            <person name="Lundell T."/>
            <person name="Morin E."/>
            <person name="Murat C."/>
            <person name="Sun H."/>
            <person name="Tunlid A."/>
            <person name="Henrissat B."/>
            <person name="Grigoriev I.V."/>
            <person name="Hibbett D.S."/>
            <person name="Martin F."/>
            <person name="Nordberg H.P."/>
            <person name="Cantor M.N."/>
            <person name="Hua S.X."/>
        </authorList>
    </citation>
    <scope>NUCLEOTIDE SEQUENCE [LARGE SCALE GENOMIC DNA]</scope>
    <source>
        <strain evidence="7 8">LaAM-08-1</strain>
    </source>
</reference>
<feature type="transmembrane region" description="Helical" evidence="6">
    <location>
        <begin position="50"/>
        <end position="70"/>
    </location>
</feature>
<comment type="subcellular location">
    <subcellularLocation>
        <location evidence="1">Membrane</location>
        <topology evidence="1">Multi-pass membrane protein</topology>
    </subcellularLocation>
</comment>
<evidence type="ECO:0000256" key="2">
    <source>
        <dbReference type="ARBA" id="ARBA00022692"/>
    </source>
</evidence>
<feature type="transmembrane region" description="Helical" evidence="6">
    <location>
        <begin position="448"/>
        <end position="468"/>
    </location>
</feature>
<keyword evidence="3 6" id="KW-1133">Transmembrane helix</keyword>
<keyword evidence="8" id="KW-1185">Reference proteome</keyword>
<reference evidence="8" key="2">
    <citation type="submission" date="2015-01" db="EMBL/GenBank/DDBJ databases">
        <title>Evolutionary Origins and Diversification of the Mycorrhizal Mutualists.</title>
        <authorList>
            <consortium name="DOE Joint Genome Institute"/>
            <consortium name="Mycorrhizal Genomics Consortium"/>
            <person name="Kohler A."/>
            <person name="Kuo A."/>
            <person name="Nagy L.G."/>
            <person name="Floudas D."/>
            <person name="Copeland A."/>
            <person name="Barry K.W."/>
            <person name="Cichocki N."/>
            <person name="Veneault-Fourrey C."/>
            <person name="LaButti K."/>
            <person name="Lindquist E.A."/>
            <person name="Lipzen A."/>
            <person name="Lundell T."/>
            <person name="Morin E."/>
            <person name="Murat C."/>
            <person name="Riley R."/>
            <person name="Ohm R."/>
            <person name="Sun H."/>
            <person name="Tunlid A."/>
            <person name="Henrissat B."/>
            <person name="Grigoriev I.V."/>
            <person name="Hibbett D.S."/>
            <person name="Martin F."/>
        </authorList>
    </citation>
    <scope>NUCLEOTIDE SEQUENCE [LARGE SCALE GENOMIC DNA]</scope>
    <source>
        <strain evidence="8">LaAM-08-1</strain>
    </source>
</reference>
<gene>
    <name evidence="7" type="ORF">K443DRAFT_677795</name>
</gene>
<dbReference type="GO" id="GO:0016020">
    <property type="term" value="C:membrane"/>
    <property type="evidence" value="ECO:0007669"/>
    <property type="project" value="UniProtKB-SubCell"/>
</dbReference>
<dbReference type="InterPro" id="IPR050598">
    <property type="entry name" value="AminoAcid_Transporter"/>
</dbReference>
<evidence type="ECO:0000256" key="1">
    <source>
        <dbReference type="ARBA" id="ARBA00004141"/>
    </source>
</evidence>
<feature type="transmembrane region" description="Helical" evidence="6">
    <location>
        <begin position="125"/>
        <end position="148"/>
    </location>
</feature>
<dbReference type="OrthoDB" id="5982228at2759"/>
<dbReference type="GO" id="GO:0015179">
    <property type="term" value="F:L-amino acid transmembrane transporter activity"/>
    <property type="evidence" value="ECO:0007669"/>
    <property type="project" value="TreeGrafter"/>
</dbReference>
<feature type="transmembrane region" description="Helical" evidence="6">
    <location>
        <begin position="411"/>
        <end position="432"/>
    </location>
</feature>
<dbReference type="AlphaFoldDB" id="A0A0C9WT55"/>
<keyword evidence="2 6" id="KW-0812">Transmembrane</keyword>